<dbReference type="KEGG" id="vg:77931553"/>
<gene>
    <name evidence="1" type="primary">81</name>
    <name evidence="1" type="ORF">SEA_KIMJONGPHILL_81</name>
</gene>
<dbReference type="GeneID" id="77931553"/>
<evidence type="ECO:0000313" key="1">
    <source>
        <dbReference type="EMBL" id="QWT29862.1"/>
    </source>
</evidence>
<reference evidence="1" key="1">
    <citation type="submission" date="2021-03" db="EMBL/GenBank/DDBJ databases">
        <authorList>
            <person name="Alqahtani R."/>
            <person name="Behailu E."/>
            <person name="Cappabianca D.W."/>
            <person name="Csanadi-Schwartz K.M."/>
            <person name="Dalal A.S."/>
            <person name="Fahim M.S."/>
            <person name="Franklin J.M."/>
            <person name="Gluckman M.H."/>
            <person name="Levine C.J."/>
            <person name="Martin N."/>
            <person name="Milza N."/>
            <person name="Najmabadi R."/>
            <person name="Newman A.M."/>
            <person name="Pajunar M."/>
            <person name="Qalawee I."/>
            <person name="Rizvi A."/>
            <person name="Samuel A."/>
            <person name="Smith A."/>
            <person name="Swann F.E."/>
            <person name="Sweeney P."/>
            <person name="Torres N.R."/>
            <person name="Ventrone L."/>
            <person name="Ventura L."/>
            <person name="Wroe M."/>
            <person name="Acquaye N.A."/>
            <person name="Agnes T.J."/>
            <person name="Ahmed A."/>
            <person name="Ahmed S."/>
            <person name="Amodu B.A."/>
            <person name="Arefeayne N.F."/>
            <person name="Asamoah-Frimpong E.A."/>
            <person name="Attaran A."/>
            <person name="Barragan J.M."/>
            <person name="Baumgarten L.N."/>
            <person name="Berhane B."/>
            <person name="Beyene A."/>
            <person name="Bhattarai B."/>
            <person name="Biondokin D.V."/>
            <person name="Boone B.K."/>
            <person name="Burney S.Z."/>
            <person name="Cayanan J.-R.T."/>
            <person name="Cesta G."/>
            <person name="Chang J."/>
            <person name="Chavez J."/>
            <person name="Chorbajian C."/>
            <person name="Christian S."/>
            <person name="Corns J.R."/>
            <person name="Corns N.R."/>
            <person name="Cowan J.T."/>
            <person name="Coyne C."/>
            <person name="Dadzie B."/>
            <person name="Datu D.-L.V."/>
            <person name="Deng B.C."/>
            <person name="Der L."/>
            <person name="Dickerson K."/>
            <person name="Dozier E."/>
            <person name="Egbunine A.O."/>
            <person name="Farooq M."/>
            <person name="Fonge A.E."/>
            <person name="Ghomsi-Nono M.P."/>
            <person name="Giampietro H."/>
            <person name="Gunnison R.P."/>
            <person name="Han S.H."/>
            <person name="Hennigan A.J."/>
            <person name="Hong A.N."/>
            <person name="Ijomor E.C."/>
            <person name="Jalali A."/>
            <person name="Jamil T.Z."/>
            <person name="Jenkins C.R."/>
            <person name="Joseph M.A."/>
            <person name="Jowanowitch O.J."/>
            <person name="Kang D."/>
            <person name="Khan A."/>
            <person name="Khan Z.K."/>
            <person name="Kiewe T."/>
            <person name="Kjerulf A.B."/>
            <person name="Kolosey V."/>
            <person name="Kurup M."/>
            <person name="Lee V.H."/>
            <person name="Llontop-Maldonado V."/>
            <person name="Long P."/>
            <person name="Lu N."/>
            <person name="Majekodunmi A."/>
            <person name="Malik H.W."/>
            <person name="Marcellino S.C."/>
            <person name="Martinez L.A."/>
            <person name="Meher F.N."/>
            <person name="Michelin M.A."/>
            <person name="Mitchell K.G."/>
            <person name="Mullens W.J."/>
            <person name="Nwakama C."/>
            <person name="Nwosu F.T."/>
            <person name="Oboh E.C."/>
            <person name="Odujinrin O."/>
            <person name="Ogunsan O."/>
            <person name="O'Neill K."/>
            <person name="Oxlaj J.A."/>
            <person name="Patel A.K."/>
            <person name="Patel B.R."/>
            <person name="Pham Q."/>
            <person name="Porter J."/>
            <person name="Portes J."/>
            <person name="Prokopenko A."/>
            <person name="Quraishi M."/>
            <person name="Qureshi M.-A."/>
            <person name="Rivera A."/>
            <person name="Rubalsky V."/>
            <person name="Saikali Y."/>
            <person name="Saqaf K."/>
            <person name="Saroya S.R."/>
            <person name="Seas A."/>
            <person name="Shadrick R.E."/>
            <person name="Sharda N."/>
            <person name="Sigindere M.T."/>
            <person name="Simbi V.G."/>
            <person name="Thuzar C."/>
            <person name="Tran K."/>
            <person name="Tran V.D."/>
            <person name="Trang W."/>
            <person name="Vaishnav N."/>
            <person name="Vuong K."/>
            <person name="Walker C."/>
            <person name="Wallace S.A."/>
            <person name="Warfield J.C."/>
            <person name="Wikina T."/>
            <person name="Wobbeking F.T."/>
            <person name="Worrent L.D."/>
            <person name="Yan T."/>
            <person name="Zehra A."/>
            <person name="Avazpour P."/>
            <person name="Kim F.M."/>
            <person name="Mason K."/>
            <person name="Nguyen D.A."/>
            <person name="Pettit S.M."/>
            <person name="Zhou O.J."/>
            <person name="Brissett D.L."/>
            <person name="Gualtieri C."/>
            <person name="Hufford T.M."/>
            <person name="Ko J.M."/>
            <person name="Novak J.K."/>
            <person name="Smith Z.M."/>
            <person name="Mayer-Bacon C."/>
            <person name="Erill I."/>
            <person name="Caruso S.M."/>
            <person name="Garlena R.A."/>
            <person name="Russell D.A."/>
            <person name="Pope W.H."/>
            <person name="Jacobs-Sera D."/>
            <person name="Hatfull G.F."/>
        </authorList>
    </citation>
    <scope>NUCLEOTIDE SEQUENCE</scope>
</reference>
<sequence>MTDPRITLRQNPQPKMPRGFYLATIEMMADSMSSGGSPMLTQRWRLVGSPTEGKPYTYLWRVPLTEVDIHKLTQVNRALGLATPSLERLQDGTDKLLTENYLGKPALVYLVPEQYQGQWRSTIREIRPQSQAIALMAVVPDEEPSL</sequence>
<evidence type="ECO:0000313" key="2">
    <source>
        <dbReference type="Proteomes" id="UP000683386"/>
    </source>
</evidence>
<name>A0A8F2E6Q9_9CAUD</name>
<dbReference type="EMBL" id="MW822144">
    <property type="protein sequence ID" value="QWT29862.1"/>
    <property type="molecule type" value="Genomic_DNA"/>
</dbReference>
<dbReference type="Proteomes" id="UP000683386">
    <property type="component" value="Segment"/>
</dbReference>
<proteinExistence type="predicted"/>
<accession>A0A8F2E6Q9</accession>
<dbReference type="RefSeq" id="YP_010655687.1">
    <property type="nucleotide sequence ID" value="NC_070830.1"/>
</dbReference>
<protein>
    <submittedName>
        <fullName evidence="1">Uncharacterized protein</fullName>
    </submittedName>
</protein>
<organism evidence="1 2">
    <name type="scientific">Streptomyces phage KimJongPhill</name>
    <dbReference type="NCBI Taxonomy" id="2848886"/>
    <lineage>
        <taxon>Viruses</taxon>
        <taxon>Duplodnaviria</taxon>
        <taxon>Heunggongvirae</taxon>
        <taxon>Uroviricota</taxon>
        <taxon>Caudoviricetes</taxon>
        <taxon>Zukovirus</taxon>
        <taxon>Zukovirus phill</taxon>
    </lineage>
</organism>
<keyword evidence="2" id="KW-1185">Reference proteome</keyword>